<dbReference type="AlphaFoldDB" id="A0A0F9I1Z4"/>
<organism evidence="1">
    <name type="scientific">marine sediment metagenome</name>
    <dbReference type="NCBI Taxonomy" id="412755"/>
    <lineage>
        <taxon>unclassified sequences</taxon>
        <taxon>metagenomes</taxon>
        <taxon>ecological metagenomes</taxon>
    </lineage>
</organism>
<sequence length="455" mass="49374">MRHLAPALEELLRRADPTAHIYTELVAVDRTHLRRIKDDWADADGGLPISNMTPRDDGGLQLAEAQSTKIFHAAQDGFATNLDNTTPFDMAYIEWAGSDPANITLNAIKPYLHPFVDGNSGNQDVATWVLQVYALIKYDPNGLGSEEELTLLPLHAPIEQEAGTSAGVVTFDLTGIRIKPKAHIPFNADGGFTWKYPTTFIQIRGIQSDGTDATNIGWGKDSAVSDTKTTSGNILGSRQLSKPVGNEEQGTYADEAAANNRPYVTVSTGTFTTATVTFGNNPFDLGAAPSNAVEFVCRADVPVGTSMTYQVENDSAVYVNILDGQTVADIADLAKVQTYKMRATLTTNATSDVTPILREFGVREVTINDITDVASPRGATWGFNPVTLTAEIGQVNIVAIRDGILDFEDRVTEILAAHDIGSLFIRLWIGATNASKYDEWLHIDDYFIDDTEGLT</sequence>
<comment type="caution">
    <text evidence="1">The sequence shown here is derived from an EMBL/GenBank/DDBJ whole genome shotgun (WGS) entry which is preliminary data.</text>
</comment>
<proteinExistence type="predicted"/>
<gene>
    <name evidence="1" type="ORF">LCGC14_1930810</name>
</gene>
<evidence type="ECO:0000313" key="1">
    <source>
        <dbReference type="EMBL" id="KKL87830.1"/>
    </source>
</evidence>
<feature type="non-terminal residue" evidence="1">
    <location>
        <position position="455"/>
    </location>
</feature>
<name>A0A0F9I1Z4_9ZZZZ</name>
<accession>A0A0F9I1Z4</accession>
<protein>
    <submittedName>
        <fullName evidence="1">Uncharacterized protein</fullName>
    </submittedName>
</protein>
<dbReference type="EMBL" id="LAZR01020731">
    <property type="protein sequence ID" value="KKL87830.1"/>
    <property type="molecule type" value="Genomic_DNA"/>
</dbReference>
<reference evidence="1" key="1">
    <citation type="journal article" date="2015" name="Nature">
        <title>Complex archaea that bridge the gap between prokaryotes and eukaryotes.</title>
        <authorList>
            <person name="Spang A."/>
            <person name="Saw J.H."/>
            <person name="Jorgensen S.L."/>
            <person name="Zaremba-Niedzwiedzka K."/>
            <person name="Martijn J."/>
            <person name="Lind A.E."/>
            <person name="van Eijk R."/>
            <person name="Schleper C."/>
            <person name="Guy L."/>
            <person name="Ettema T.J."/>
        </authorList>
    </citation>
    <scope>NUCLEOTIDE SEQUENCE</scope>
</reference>